<feature type="signal peptide" evidence="2">
    <location>
        <begin position="1"/>
        <end position="18"/>
    </location>
</feature>
<evidence type="ECO:0000313" key="5">
    <source>
        <dbReference type="Proteomes" id="UP001432322"/>
    </source>
</evidence>
<gene>
    <name evidence="4" type="ORF">PFISCL1PPCAC_1234</name>
</gene>
<dbReference type="InterPro" id="IPR011001">
    <property type="entry name" value="Saposin-like"/>
</dbReference>
<accession>A0AAV5US23</accession>
<feature type="non-terminal residue" evidence="4">
    <location>
        <position position="1"/>
    </location>
</feature>
<protein>
    <recommendedName>
        <fullName evidence="3">Saposin B-type domain-containing protein</fullName>
    </recommendedName>
</protein>
<evidence type="ECO:0000313" key="4">
    <source>
        <dbReference type="EMBL" id="GMT09937.1"/>
    </source>
</evidence>
<dbReference type="SMART" id="SM00741">
    <property type="entry name" value="SapB"/>
    <property type="match status" value="1"/>
</dbReference>
<proteinExistence type="predicted"/>
<dbReference type="AlphaFoldDB" id="A0AAV5US23"/>
<sequence length="111" mass="12241">FRMRSVLVLLALVAVVLSATIPEPAPVQTGKAKVSDGLMCNACKDIVDDVENNKEDEIEDQLIASIHKTCSNLGHLAGLCEREFDKVMHDVVAYINNNYSPDQICQMTDFC</sequence>
<dbReference type="Gene3D" id="1.10.225.10">
    <property type="entry name" value="Saposin-like"/>
    <property type="match status" value="1"/>
</dbReference>
<dbReference type="InterPro" id="IPR008139">
    <property type="entry name" value="SaposinB_dom"/>
</dbReference>
<dbReference type="Proteomes" id="UP001432322">
    <property type="component" value="Unassembled WGS sequence"/>
</dbReference>
<reference evidence="4" key="1">
    <citation type="submission" date="2023-10" db="EMBL/GenBank/DDBJ databases">
        <title>Genome assembly of Pristionchus species.</title>
        <authorList>
            <person name="Yoshida K."/>
            <person name="Sommer R.J."/>
        </authorList>
    </citation>
    <scope>NUCLEOTIDE SEQUENCE</scope>
    <source>
        <strain evidence="4">RS5133</strain>
    </source>
</reference>
<evidence type="ECO:0000259" key="3">
    <source>
        <dbReference type="PROSITE" id="PS50015"/>
    </source>
</evidence>
<name>A0AAV5US23_9BILA</name>
<comment type="caution">
    <text evidence="4">The sequence shown here is derived from an EMBL/GenBank/DDBJ whole genome shotgun (WGS) entry which is preliminary data.</text>
</comment>
<keyword evidence="1" id="KW-1015">Disulfide bond</keyword>
<feature type="chain" id="PRO_5043932850" description="Saposin B-type domain-containing protein" evidence="2">
    <location>
        <begin position="19"/>
        <end position="111"/>
    </location>
</feature>
<keyword evidence="2" id="KW-0732">Signal</keyword>
<feature type="domain" description="Saposin B-type" evidence="3">
    <location>
        <begin position="36"/>
        <end position="111"/>
    </location>
</feature>
<organism evidence="4 5">
    <name type="scientific">Pristionchus fissidentatus</name>
    <dbReference type="NCBI Taxonomy" id="1538716"/>
    <lineage>
        <taxon>Eukaryota</taxon>
        <taxon>Metazoa</taxon>
        <taxon>Ecdysozoa</taxon>
        <taxon>Nematoda</taxon>
        <taxon>Chromadorea</taxon>
        <taxon>Rhabditida</taxon>
        <taxon>Rhabditina</taxon>
        <taxon>Diplogasteromorpha</taxon>
        <taxon>Diplogasteroidea</taxon>
        <taxon>Neodiplogasteridae</taxon>
        <taxon>Pristionchus</taxon>
    </lineage>
</organism>
<keyword evidence="5" id="KW-1185">Reference proteome</keyword>
<dbReference type="SUPFAM" id="SSF47862">
    <property type="entry name" value="Saposin"/>
    <property type="match status" value="1"/>
</dbReference>
<dbReference type="EMBL" id="BTSY01000001">
    <property type="protein sequence ID" value="GMT09937.1"/>
    <property type="molecule type" value="Genomic_DNA"/>
</dbReference>
<evidence type="ECO:0000256" key="1">
    <source>
        <dbReference type="ARBA" id="ARBA00023157"/>
    </source>
</evidence>
<evidence type="ECO:0000256" key="2">
    <source>
        <dbReference type="SAM" id="SignalP"/>
    </source>
</evidence>
<dbReference type="PROSITE" id="PS50015">
    <property type="entry name" value="SAP_B"/>
    <property type="match status" value="1"/>
</dbReference>